<dbReference type="RefSeq" id="WP_377308757.1">
    <property type="nucleotide sequence ID" value="NZ_JBHTHL010000001.1"/>
</dbReference>
<sequence>MDNVARDLESQGFTVRTEVRFDTPGGFYPFRFADVVAYDSDGNLVSLHQVGLQTKGGIPAIRETRAMSDIWSVIDDGVDIVFHPYGTVK</sequence>
<evidence type="ECO:0000313" key="1">
    <source>
        <dbReference type="EMBL" id="BCB76932.1"/>
    </source>
</evidence>
<organism evidence="1 2">
    <name type="scientific">Phytohabitans flavus</name>
    <dbReference type="NCBI Taxonomy" id="1076124"/>
    <lineage>
        <taxon>Bacteria</taxon>
        <taxon>Bacillati</taxon>
        <taxon>Actinomycetota</taxon>
        <taxon>Actinomycetes</taxon>
        <taxon>Micromonosporales</taxon>
        <taxon>Micromonosporaceae</taxon>
    </lineage>
</organism>
<keyword evidence="2" id="KW-1185">Reference proteome</keyword>
<protein>
    <submittedName>
        <fullName evidence="1">Uncharacterized protein</fullName>
    </submittedName>
</protein>
<dbReference type="Proteomes" id="UP000502508">
    <property type="component" value="Chromosome"/>
</dbReference>
<dbReference type="AlphaFoldDB" id="A0A6F8XSV6"/>
<accession>A0A6F8XSV6</accession>
<dbReference type="KEGG" id="pfla:Pflav_033420"/>
<reference evidence="1 2" key="1">
    <citation type="submission" date="2020-03" db="EMBL/GenBank/DDBJ databases">
        <title>Whole genome shotgun sequence of Phytohabitans flavus NBRC 107702.</title>
        <authorList>
            <person name="Komaki H."/>
            <person name="Tamura T."/>
        </authorList>
    </citation>
    <scope>NUCLEOTIDE SEQUENCE [LARGE SCALE GENOMIC DNA]</scope>
    <source>
        <strain evidence="1 2">NBRC 107702</strain>
    </source>
</reference>
<dbReference type="EMBL" id="AP022870">
    <property type="protein sequence ID" value="BCB76932.1"/>
    <property type="molecule type" value="Genomic_DNA"/>
</dbReference>
<proteinExistence type="predicted"/>
<evidence type="ECO:0000313" key="2">
    <source>
        <dbReference type="Proteomes" id="UP000502508"/>
    </source>
</evidence>
<name>A0A6F8XSV6_9ACTN</name>
<gene>
    <name evidence="1" type="ORF">Pflav_033420</name>
</gene>
<reference evidence="1 2" key="2">
    <citation type="submission" date="2020-03" db="EMBL/GenBank/DDBJ databases">
        <authorList>
            <person name="Ichikawa N."/>
            <person name="Kimura A."/>
            <person name="Kitahashi Y."/>
            <person name="Uohara A."/>
        </authorList>
    </citation>
    <scope>NUCLEOTIDE SEQUENCE [LARGE SCALE GENOMIC DNA]</scope>
    <source>
        <strain evidence="1 2">NBRC 107702</strain>
    </source>
</reference>